<evidence type="ECO:0000313" key="3">
    <source>
        <dbReference type="Proteomes" id="UP000472272"/>
    </source>
</evidence>
<dbReference type="AlphaFoldDB" id="A0A670KNY8"/>
<reference evidence="2" key="3">
    <citation type="submission" date="2025-09" db="UniProtKB">
        <authorList>
            <consortium name="Ensembl"/>
        </authorList>
    </citation>
    <scope>IDENTIFICATION</scope>
</reference>
<dbReference type="FunFam" id="3.30.70.100:FF:000007">
    <property type="entry name" value="protein NipSnap homolog 2"/>
    <property type="match status" value="1"/>
</dbReference>
<dbReference type="GO" id="GO:0005739">
    <property type="term" value="C:mitochondrion"/>
    <property type="evidence" value="ECO:0007669"/>
    <property type="project" value="TreeGrafter"/>
</dbReference>
<proteinExistence type="predicted"/>
<gene>
    <name evidence="2" type="primary">NIPSNAP1</name>
</gene>
<feature type="signal peptide" evidence="1">
    <location>
        <begin position="1"/>
        <end position="27"/>
    </location>
</feature>
<dbReference type="PANTHER" id="PTHR21017:SF11">
    <property type="entry name" value="PROTEIN NIPSNAP HOMOLOG 1"/>
    <property type="match status" value="1"/>
</dbReference>
<organism evidence="2 3">
    <name type="scientific">Podarcis muralis</name>
    <name type="common">Wall lizard</name>
    <name type="synonym">Lacerta muralis</name>
    <dbReference type="NCBI Taxonomy" id="64176"/>
    <lineage>
        <taxon>Eukaryota</taxon>
        <taxon>Metazoa</taxon>
        <taxon>Chordata</taxon>
        <taxon>Craniata</taxon>
        <taxon>Vertebrata</taxon>
        <taxon>Euteleostomi</taxon>
        <taxon>Lepidosauria</taxon>
        <taxon>Squamata</taxon>
        <taxon>Bifurcata</taxon>
        <taxon>Unidentata</taxon>
        <taxon>Episquamata</taxon>
        <taxon>Laterata</taxon>
        <taxon>Lacertibaenia</taxon>
        <taxon>Lacertidae</taxon>
        <taxon>Podarcis</taxon>
    </lineage>
</organism>
<feature type="chain" id="PRO_5025600035" evidence="1">
    <location>
        <begin position="28"/>
        <end position="314"/>
    </location>
</feature>
<dbReference type="Proteomes" id="UP000472272">
    <property type="component" value="Chromosome 16"/>
</dbReference>
<dbReference type="GO" id="GO:0019233">
    <property type="term" value="P:sensory perception of pain"/>
    <property type="evidence" value="ECO:0007669"/>
    <property type="project" value="TreeGrafter"/>
</dbReference>
<dbReference type="GeneTree" id="ENSGT00950000183018"/>
<dbReference type="PANTHER" id="PTHR21017">
    <property type="entry name" value="NIPSNAP-RELATED"/>
    <property type="match status" value="1"/>
</dbReference>
<reference evidence="2" key="2">
    <citation type="submission" date="2025-08" db="UniProtKB">
        <authorList>
            <consortium name="Ensembl"/>
        </authorList>
    </citation>
    <scope>IDENTIFICATION</scope>
</reference>
<keyword evidence="1" id="KW-0732">Signal</keyword>
<reference evidence="2 3" key="1">
    <citation type="journal article" date="2019" name="Proc. Natl. Acad. Sci. U.S.A.">
        <title>Regulatory changes in pterin and carotenoid genes underlie balanced color polymorphisms in the wall lizard.</title>
        <authorList>
            <person name="Andrade P."/>
            <person name="Pinho C."/>
            <person name="Perez I de Lanuza G."/>
            <person name="Afonso S."/>
            <person name="Brejcha J."/>
            <person name="Rubin C.J."/>
            <person name="Wallerman O."/>
            <person name="Pereira P."/>
            <person name="Sabatino S.J."/>
            <person name="Bellati A."/>
            <person name="Pellitteri-Rosa D."/>
            <person name="Bosakova Z."/>
            <person name="Bunikis I."/>
            <person name="Carretero M.A."/>
            <person name="Feiner N."/>
            <person name="Marsik P."/>
            <person name="Pauperio F."/>
            <person name="Salvi D."/>
            <person name="Soler L."/>
            <person name="While G.M."/>
            <person name="Uller T."/>
            <person name="Font E."/>
            <person name="Andersson L."/>
            <person name="Carneiro M."/>
        </authorList>
    </citation>
    <scope>NUCLEOTIDE SEQUENCE</scope>
</reference>
<dbReference type="SUPFAM" id="SSF54909">
    <property type="entry name" value="Dimeric alpha+beta barrel"/>
    <property type="match status" value="1"/>
</dbReference>
<dbReference type="InterPro" id="IPR011008">
    <property type="entry name" value="Dimeric_a/b-barrel"/>
</dbReference>
<sequence length="314" mass="36242">MATWACGMPARRLLLLAALRGGDPCLARGSGGGRDYSKDHESSWFRSLFVHKVDPRKDAHSNLLSKKETNHLYKIQFHNVKPECLDAYNSLTEQVLPKLHSDSDYPCDLVGNWNTWYGEQDQAVHLWRFTGGYPALVDCMNKLKQNQEYLEFRKERSKMLLSRRNQLLLEFSFWNEPLPRPGPNIYELRTYKLKPTGTCSLERRRGTLPGESEGGMRTFTIQVRHLFQRWWLVPRADGLQGRRPTVGGASPEPVTGSRNETEMRAPIFHSLSRLIYPASTESLALREAVFRNILCRKKLCLSLILRVPFPKFFF</sequence>
<accession>A0A670KNY8</accession>
<evidence type="ECO:0000313" key="2">
    <source>
        <dbReference type="Ensembl" id="ENSPMRP00000036752.1"/>
    </source>
</evidence>
<dbReference type="Ensembl" id="ENSPMRT00000038922.1">
    <property type="protein sequence ID" value="ENSPMRP00000036752.1"/>
    <property type="gene ID" value="ENSPMRG00000023669.1"/>
</dbReference>
<dbReference type="Gene3D" id="3.30.70.100">
    <property type="match status" value="1"/>
</dbReference>
<keyword evidence="3" id="KW-1185">Reference proteome</keyword>
<dbReference type="InterPro" id="IPR051557">
    <property type="entry name" value="NipSnap_domain"/>
</dbReference>
<protein>
    <submittedName>
        <fullName evidence="2">Nipsnap homolog 1</fullName>
    </submittedName>
</protein>
<evidence type="ECO:0000256" key="1">
    <source>
        <dbReference type="SAM" id="SignalP"/>
    </source>
</evidence>
<name>A0A670KNY8_PODMU</name>